<accession>E4YSF5</accession>
<dbReference type="Pfam" id="PF08190">
    <property type="entry name" value="PIH1"/>
    <property type="match status" value="1"/>
</dbReference>
<dbReference type="InterPro" id="IPR050734">
    <property type="entry name" value="PIH1/Kintoun_subfamily"/>
</dbReference>
<proteinExistence type="inferred from homology"/>
<sequence>MEELYKIGERSQQAQEHEVEMSDFEKKLNFTQKQQEEFTEIIPTPLFCIKTKHLKPDAMKVFLNICYDEAVPKPPPISETELQRRVEEAEQENLTVAYRVPISLGEKRVEKDNKRNDCDVFDIVVNKDYLLQLQEESATYQIGFLISVAIQGIEEKYG</sequence>
<dbReference type="PANTHER" id="PTHR22997">
    <property type="entry name" value="PIH1 DOMAIN-CONTAINING PROTEIN 1"/>
    <property type="match status" value="1"/>
</dbReference>
<evidence type="ECO:0000256" key="1">
    <source>
        <dbReference type="ARBA" id="ARBA00008511"/>
    </source>
</evidence>
<evidence type="ECO:0000313" key="4">
    <source>
        <dbReference type="EMBL" id="CBY38394.1"/>
    </source>
</evidence>
<evidence type="ECO:0000259" key="3">
    <source>
        <dbReference type="Pfam" id="PF08190"/>
    </source>
</evidence>
<comment type="similarity">
    <text evidence="1">Belongs to the PIH1 family.</text>
</comment>
<dbReference type="GO" id="GO:0097255">
    <property type="term" value="C:R2TP complex"/>
    <property type="evidence" value="ECO:0007669"/>
    <property type="project" value="TreeGrafter"/>
</dbReference>
<dbReference type="EMBL" id="FN655207">
    <property type="protein sequence ID" value="CBY38394.1"/>
    <property type="molecule type" value="Genomic_DNA"/>
</dbReference>
<organism evidence="4">
    <name type="scientific">Oikopleura dioica</name>
    <name type="common">Tunicate</name>
    <dbReference type="NCBI Taxonomy" id="34765"/>
    <lineage>
        <taxon>Eukaryota</taxon>
        <taxon>Metazoa</taxon>
        <taxon>Chordata</taxon>
        <taxon>Tunicata</taxon>
        <taxon>Appendicularia</taxon>
        <taxon>Copelata</taxon>
        <taxon>Oikopleuridae</taxon>
        <taxon>Oikopleura</taxon>
    </lineage>
</organism>
<dbReference type="PANTHER" id="PTHR22997:SF0">
    <property type="entry name" value="PIH1 DOMAIN-CONTAINING PROTEIN 1"/>
    <property type="match status" value="1"/>
</dbReference>
<feature type="domain" description="PIH1 N-terminal" evidence="3">
    <location>
        <begin position="22"/>
        <end position="157"/>
    </location>
</feature>
<evidence type="ECO:0000256" key="2">
    <source>
        <dbReference type="ARBA" id="ARBA00046233"/>
    </source>
</evidence>
<dbReference type="GO" id="GO:1990904">
    <property type="term" value="C:ribonucleoprotein complex"/>
    <property type="evidence" value="ECO:0007669"/>
    <property type="project" value="TreeGrafter"/>
</dbReference>
<dbReference type="InterPro" id="IPR012981">
    <property type="entry name" value="PIH1_N"/>
</dbReference>
<dbReference type="GO" id="GO:0005737">
    <property type="term" value="C:cytoplasm"/>
    <property type="evidence" value="ECO:0007669"/>
    <property type="project" value="TreeGrafter"/>
</dbReference>
<gene>
    <name evidence="4" type="ORF">GSOID_T00032334001</name>
</gene>
<comment type="function">
    <text evidence="2">Involved in the assembly of C/D box small nucleolar ribonucleoprotein (snoRNP) particles. Recruits the SWI/SNF complex to the core promoter of rRNA genes and enhances pre-rRNA transcription. Mediates interaction of TELO2 with the R2TP complex which is necessary for the stability of MTOR and SMG1. Positively regulates the assembly and activity of the mTORC1 complex.</text>
</comment>
<protein>
    <recommendedName>
        <fullName evidence="3">PIH1 N-terminal domain-containing protein</fullName>
    </recommendedName>
</protein>
<name>E4YSF5_OIKDI</name>
<dbReference type="Proteomes" id="UP000011014">
    <property type="component" value="Unassembled WGS sequence"/>
</dbReference>
<dbReference type="AlphaFoldDB" id="E4YSF5"/>
<reference evidence="4" key="1">
    <citation type="journal article" date="2010" name="Science">
        <title>Plasticity of animal genome architecture unmasked by rapid evolution of a pelagic tunicate.</title>
        <authorList>
            <person name="Denoeud F."/>
            <person name="Henriet S."/>
            <person name="Mungpakdee S."/>
            <person name="Aury J.M."/>
            <person name="Da Silva C."/>
            <person name="Brinkmann H."/>
            <person name="Mikhaleva J."/>
            <person name="Olsen L.C."/>
            <person name="Jubin C."/>
            <person name="Canestro C."/>
            <person name="Bouquet J.M."/>
            <person name="Danks G."/>
            <person name="Poulain J."/>
            <person name="Campsteijn C."/>
            <person name="Adamski M."/>
            <person name="Cross I."/>
            <person name="Yadetie F."/>
            <person name="Muffato M."/>
            <person name="Louis A."/>
            <person name="Butcher S."/>
            <person name="Tsagkogeorga G."/>
            <person name="Konrad A."/>
            <person name="Singh S."/>
            <person name="Jensen M.F."/>
            <person name="Cong E.H."/>
            <person name="Eikeseth-Otteraa H."/>
            <person name="Noel B."/>
            <person name="Anthouard V."/>
            <person name="Porcel B.M."/>
            <person name="Kachouri-Lafond R."/>
            <person name="Nishino A."/>
            <person name="Ugolini M."/>
            <person name="Chourrout P."/>
            <person name="Nishida H."/>
            <person name="Aasland R."/>
            <person name="Huzurbazar S."/>
            <person name="Westhof E."/>
            <person name="Delsuc F."/>
            <person name="Lehrach H."/>
            <person name="Reinhardt R."/>
            <person name="Weissenbach J."/>
            <person name="Roy S.W."/>
            <person name="Artiguenave F."/>
            <person name="Postlethwait J.H."/>
            <person name="Manak J.R."/>
            <person name="Thompson E.M."/>
            <person name="Jaillon O."/>
            <person name="Du Pasquier L."/>
            <person name="Boudinot P."/>
            <person name="Liberles D.A."/>
            <person name="Volff J.N."/>
            <person name="Philippe H."/>
            <person name="Lenhard B."/>
            <person name="Roest Crollius H."/>
            <person name="Wincker P."/>
            <person name="Chourrout D."/>
        </authorList>
    </citation>
    <scope>NUCLEOTIDE SEQUENCE [LARGE SCALE GENOMIC DNA]</scope>
</reference>
<dbReference type="GO" id="GO:0006364">
    <property type="term" value="P:rRNA processing"/>
    <property type="evidence" value="ECO:0007669"/>
    <property type="project" value="TreeGrafter"/>
</dbReference>
<dbReference type="GO" id="GO:0000492">
    <property type="term" value="P:box C/D snoRNP assembly"/>
    <property type="evidence" value="ECO:0007669"/>
    <property type="project" value="TreeGrafter"/>
</dbReference>